<reference evidence="13" key="1">
    <citation type="journal article" date="2016" name="Sci. Rep.">
        <title>Molecular characterization of firefly nuptial gifts: a multi-omics approach sheds light on postcopulatory sexual selection.</title>
        <authorList>
            <person name="Al-Wathiqui N."/>
            <person name="Fallon T.R."/>
            <person name="South A."/>
            <person name="Weng J.K."/>
            <person name="Lewis S.M."/>
        </authorList>
    </citation>
    <scope>NUCLEOTIDE SEQUENCE</scope>
</reference>
<evidence type="ECO:0000256" key="2">
    <source>
        <dbReference type="ARBA" id="ARBA00009102"/>
    </source>
</evidence>
<dbReference type="Gene3D" id="2.40.290.30">
    <property type="entry name" value="Mediator complex subunit 25, ACID domain"/>
    <property type="match status" value="1"/>
</dbReference>
<dbReference type="FunCoup" id="A0A1Y1N167">
    <property type="interactions" value="931"/>
</dbReference>
<reference evidence="14 15" key="2">
    <citation type="journal article" date="2018" name="Elife">
        <title>Firefly genomes illuminate parallel origins of bioluminescence in beetles.</title>
        <authorList>
            <person name="Fallon T.R."/>
            <person name="Lower S.E."/>
            <person name="Chang C.H."/>
            <person name="Bessho-Uehara M."/>
            <person name="Martin G.J."/>
            <person name="Bewick A.J."/>
            <person name="Behringer M."/>
            <person name="Debat H.J."/>
            <person name="Wong I."/>
            <person name="Day J.C."/>
            <person name="Suvorov A."/>
            <person name="Silva C.J."/>
            <person name="Stanger-Hall K.F."/>
            <person name="Hall D.W."/>
            <person name="Schmitz R.J."/>
            <person name="Nelson D.R."/>
            <person name="Lewis S.M."/>
            <person name="Shigenobu S."/>
            <person name="Bybee S.M."/>
            <person name="Larracuente A.M."/>
            <person name="Oba Y."/>
            <person name="Weng J.K."/>
        </authorList>
    </citation>
    <scope>NUCLEOTIDE SEQUENCE [LARGE SCALE GENOMIC DNA]</scope>
    <source>
        <strain evidence="14">1611_PpyrPB1</strain>
        <tissue evidence="14">Whole body</tissue>
    </source>
</reference>
<evidence type="ECO:0000256" key="8">
    <source>
        <dbReference type="ARBA" id="ARBA00031958"/>
    </source>
</evidence>
<dbReference type="EMBL" id="VVIM01000005">
    <property type="protein sequence ID" value="KAB0799718.1"/>
    <property type="molecule type" value="Genomic_DNA"/>
</dbReference>
<dbReference type="OrthoDB" id="7690434at2759"/>
<proteinExistence type="inferred from homology"/>
<organism evidence="13">
    <name type="scientific">Photinus pyralis</name>
    <name type="common">Common eastern firefly</name>
    <name type="synonym">Lampyris pyralis</name>
    <dbReference type="NCBI Taxonomy" id="7054"/>
    <lineage>
        <taxon>Eukaryota</taxon>
        <taxon>Metazoa</taxon>
        <taxon>Ecdysozoa</taxon>
        <taxon>Arthropoda</taxon>
        <taxon>Hexapoda</taxon>
        <taxon>Insecta</taxon>
        <taxon>Pterygota</taxon>
        <taxon>Neoptera</taxon>
        <taxon>Endopterygota</taxon>
        <taxon>Coleoptera</taxon>
        <taxon>Polyphaga</taxon>
        <taxon>Elateriformia</taxon>
        <taxon>Elateroidea</taxon>
        <taxon>Lampyridae</taxon>
        <taxon>Lampyrinae</taxon>
        <taxon>Photinus</taxon>
    </lineage>
</organism>
<dbReference type="InterPro" id="IPR021394">
    <property type="entry name" value="Med25_PTOV"/>
</dbReference>
<keyword evidence="9" id="KW-0175">Coiled coil</keyword>
<reference evidence="14" key="3">
    <citation type="submission" date="2019-08" db="EMBL/GenBank/DDBJ databases">
        <authorList>
            <consortium name="Photinus pyralis genome working group"/>
            <person name="Fallon T.R."/>
            <person name="Sander Lower S.E."/>
            <person name="Weng J.-K."/>
        </authorList>
    </citation>
    <scope>NUCLEOTIDE SEQUENCE</scope>
    <source>
        <strain evidence="14">1611_PpyrPB1</strain>
        <tissue evidence="14">Whole body</tissue>
    </source>
</reference>
<keyword evidence="15" id="KW-1185">Reference proteome</keyword>
<keyword evidence="6" id="KW-0804">Transcription</keyword>
<comment type="subcellular location">
    <subcellularLocation>
        <location evidence="1">Nucleus</location>
    </subcellularLocation>
</comment>
<evidence type="ECO:0000313" key="14">
    <source>
        <dbReference type="EMBL" id="KAB0799718.1"/>
    </source>
</evidence>
<feature type="domain" description="Mediator of RNA polymerase II transcription subunit 25 von Willebrand factor type A" evidence="12">
    <location>
        <begin position="10"/>
        <end position="219"/>
    </location>
</feature>
<accession>A0A1Y1N167</accession>
<comment type="similarity">
    <text evidence="2">Belongs to the Mediator complex subunit 25 family.</text>
</comment>
<sequence length="934" mass="100732">MVLGAPELTLQADVIFVVEGTAVNGAYINDLKTNYIIPSLEYFSQGNLEEINYLSESANSLYGIVIYQAADCLPHPSTDTIGPFSSSGKVLNAFERLELIGGKGESHANIAEGLATALQCFEELQQKRDASSNAQQHCILVCNSPPYSLPVLESHTYSGKTAEQLAAILQERGINLSVISPRKIPSLYKLFEKAGGDLSASQTKNYAKDPRHLVLLKGFSLKERPISPPPGNLPNATQLSTTALPLPSLPSPVANIDSPISTLTSQSNQNLMGNSVTGGVGVQQNVGQSYRPPNPQGIIQLPNHTPGMVNVGMVNAARSGIIGNTQYPTPAMQVPPGYHTATGAGRPQNRWPTMLPPQTQQRPQFIAQGQQQVNTTQGSALIAQLTQPPSSAGVNQFPQIGTNASMNAQQQQQLRMNMLSNQAAQQNVQTSLPQNVQTTGINQTAGIMSTGLPQPSPISQTSNPSQIVPPNQVVTSQSQATVGQQSNQSGLGRERHTIWQGLLEWIEKPKNSSDSQKITRHVPCQVSANTKDGEPELKTDGWPPKLIMQLMPKQLIGNIGGAYLKNSKSVLFHPQSCEALESLTKVMSSGFAGCVHFTSVPNPNACDIKVLILLYTAEKRAYLGFIPNDQTAFVDRLRKVIQQQKSTQMLRQGQGPATAATLNPQSVGQSPLGGSIGTPPQLPVPNTSQTTTQQQSLMMSQTNTMAMGGGQITQNIVSASSPSGAGLGGVLGQNIPTSMQPRLRMQGIQQGSTQVNQSGGNASMSPGMMGVPLQRPPFDNNLEAARQQNLEKINQLKQTLEAAQQQEQQYKSQLERISHMKTQQLQEALQIAQQQEMQYKILDQQRMAANQGGPQGPNPHQQQQQRMMRPMMGANNPGLRHLLQQQPQYRQQLMGMQGGIGGAGPRPQMGQQMQNTPGGNSQQPFDDVGNFDFM</sequence>
<keyword evidence="5" id="KW-0010">Activator</keyword>
<feature type="region of interest" description="Disordered" evidence="10">
    <location>
        <begin position="264"/>
        <end position="292"/>
    </location>
</feature>
<dbReference type="Pfam" id="PF11265">
    <property type="entry name" value="Med25_VWA"/>
    <property type="match status" value="1"/>
</dbReference>
<dbReference type="AlphaFoldDB" id="A0A1Y1N167"/>
<dbReference type="GO" id="GO:0045944">
    <property type="term" value="P:positive regulation of transcription by RNA polymerase II"/>
    <property type="evidence" value="ECO:0007669"/>
    <property type="project" value="TreeGrafter"/>
</dbReference>
<name>A0A1Y1N167_PHOPY</name>
<dbReference type="EMBL" id="GEZM01017867">
    <property type="protein sequence ID" value="JAV90395.1"/>
    <property type="molecule type" value="Transcribed_RNA"/>
</dbReference>
<dbReference type="InParanoid" id="A0A1Y1N167"/>
<evidence type="ECO:0000256" key="4">
    <source>
        <dbReference type="ARBA" id="ARBA00023015"/>
    </source>
</evidence>
<evidence type="ECO:0000256" key="9">
    <source>
        <dbReference type="SAM" id="Coils"/>
    </source>
</evidence>
<dbReference type="GO" id="GO:0016592">
    <property type="term" value="C:mediator complex"/>
    <property type="evidence" value="ECO:0007669"/>
    <property type="project" value="TreeGrafter"/>
</dbReference>
<dbReference type="Pfam" id="PF11232">
    <property type="entry name" value="Med25"/>
    <property type="match status" value="1"/>
</dbReference>
<feature type="region of interest" description="Disordered" evidence="10">
    <location>
        <begin position="900"/>
        <end position="934"/>
    </location>
</feature>
<feature type="region of interest" description="Disordered" evidence="10">
    <location>
        <begin position="645"/>
        <end position="688"/>
    </location>
</feature>
<dbReference type="Proteomes" id="UP000327044">
    <property type="component" value="Unassembled WGS sequence"/>
</dbReference>
<evidence type="ECO:0000259" key="12">
    <source>
        <dbReference type="Pfam" id="PF11265"/>
    </source>
</evidence>
<dbReference type="GO" id="GO:0005667">
    <property type="term" value="C:transcription regulator complex"/>
    <property type="evidence" value="ECO:0007669"/>
    <property type="project" value="TreeGrafter"/>
</dbReference>
<protein>
    <recommendedName>
        <fullName evidence="3">Mediator of RNA polymerase II transcription subunit 25</fullName>
    </recommendedName>
    <alternativeName>
        <fullName evidence="8">Mediator complex subunit 25</fullName>
    </alternativeName>
</protein>
<feature type="compositionally biased region" description="Polar residues" evidence="10">
    <location>
        <begin position="911"/>
        <end position="924"/>
    </location>
</feature>
<evidence type="ECO:0000256" key="10">
    <source>
        <dbReference type="SAM" id="MobiDB-lite"/>
    </source>
</evidence>
<feature type="compositionally biased region" description="Polar residues" evidence="10">
    <location>
        <begin position="660"/>
        <end position="669"/>
    </location>
</feature>
<gene>
    <name evidence="14" type="ORF">PPYR_07598</name>
</gene>
<dbReference type="InterPro" id="IPR021419">
    <property type="entry name" value="Mediator_Med25_VWA"/>
</dbReference>
<dbReference type="PANTHER" id="PTHR12433:SF11">
    <property type="entry name" value="MEDIATOR OF RNA POLYMERASE II TRANSCRIPTION SUBUNIT 25"/>
    <property type="match status" value="1"/>
</dbReference>
<evidence type="ECO:0000256" key="7">
    <source>
        <dbReference type="ARBA" id="ARBA00023242"/>
    </source>
</evidence>
<keyword evidence="7" id="KW-0539">Nucleus</keyword>
<evidence type="ECO:0000313" key="13">
    <source>
        <dbReference type="EMBL" id="JAV90395.1"/>
    </source>
</evidence>
<evidence type="ECO:0000256" key="1">
    <source>
        <dbReference type="ARBA" id="ARBA00004123"/>
    </source>
</evidence>
<evidence type="ECO:0000256" key="6">
    <source>
        <dbReference type="ARBA" id="ARBA00023163"/>
    </source>
</evidence>
<dbReference type="PANTHER" id="PTHR12433">
    <property type="entry name" value="MEDIATOR OF RNA POLYMERASE II TRANSCRIPTION SUBUNIT 25"/>
    <property type="match status" value="1"/>
</dbReference>
<feature type="coiled-coil region" evidence="9">
    <location>
        <begin position="782"/>
        <end position="845"/>
    </location>
</feature>
<keyword evidence="4" id="KW-0805">Transcription regulation</keyword>
<dbReference type="InterPro" id="IPR038196">
    <property type="entry name" value="Med25_PTOV_sf"/>
</dbReference>
<feature type="domain" description="Mediator complex subunit Med25 PTOV" evidence="11">
    <location>
        <begin position="494"/>
        <end position="645"/>
    </location>
</feature>
<dbReference type="FunFam" id="2.40.290.30:FF:000002">
    <property type="entry name" value="Mediator of RNA polymerase II transcription subunit"/>
    <property type="match status" value="1"/>
</dbReference>
<evidence type="ECO:0000313" key="15">
    <source>
        <dbReference type="Proteomes" id="UP000327044"/>
    </source>
</evidence>
<evidence type="ECO:0000259" key="11">
    <source>
        <dbReference type="Pfam" id="PF11232"/>
    </source>
</evidence>
<evidence type="ECO:0000256" key="3">
    <source>
        <dbReference type="ARBA" id="ARBA00019694"/>
    </source>
</evidence>
<evidence type="ECO:0000256" key="5">
    <source>
        <dbReference type="ARBA" id="ARBA00023159"/>
    </source>
</evidence>